<dbReference type="InterPro" id="IPR008538">
    <property type="entry name" value="Uma2"/>
</dbReference>
<reference evidence="2 3" key="1">
    <citation type="submission" date="2019-02" db="EMBL/GenBank/DDBJ databases">
        <title>Arundinibacter roseus gen. nov., sp. nov., a new member of the family Cytophagaceae.</title>
        <authorList>
            <person name="Szuroczki S."/>
            <person name="Khayer B."/>
            <person name="Sproer C."/>
            <person name="Toumi M."/>
            <person name="Szabo A."/>
            <person name="Felfoldi T."/>
            <person name="Schumann P."/>
            <person name="Toth E."/>
        </authorList>
    </citation>
    <scope>NUCLEOTIDE SEQUENCE [LARGE SCALE GENOMIC DNA]</scope>
    <source>
        <strain evidence="2 3">DMA-k-7a</strain>
    </source>
</reference>
<dbReference type="GO" id="GO:0004519">
    <property type="term" value="F:endonuclease activity"/>
    <property type="evidence" value="ECO:0007669"/>
    <property type="project" value="UniProtKB-KW"/>
</dbReference>
<dbReference type="AlphaFoldDB" id="A0A4R4K8W7"/>
<dbReference type="PANTHER" id="PTHR34107">
    <property type="entry name" value="SLL0198 PROTEIN-RELATED"/>
    <property type="match status" value="1"/>
</dbReference>
<dbReference type="OrthoDB" id="9799703at2"/>
<dbReference type="InterPro" id="IPR011335">
    <property type="entry name" value="Restrct_endonuc-II-like"/>
</dbReference>
<name>A0A4R4K8W7_9BACT</name>
<gene>
    <name evidence="2" type="ORF">EZE20_14770</name>
</gene>
<dbReference type="InterPro" id="IPR012296">
    <property type="entry name" value="Nuclease_put_TT1808"/>
</dbReference>
<keyword evidence="3" id="KW-1185">Reference proteome</keyword>
<feature type="domain" description="Putative restriction endonuclease" evidence="1">
    <location>
        <begin position="16"/>
        <end position="185"/>
    </location>
</feature>
<dbReference type="RefSeq" id="WP_132118962.1">
    <property type="nucleotide sequence ID" value="NZ_SMJU01000008.1"/>
</dbReference>
<protein>
    <submittedName>
        <fullName evidence="2">Uma2 family endonuclease</fullName>
    </submittedName>
</protein>
<dbReference type="Proteomes" id="UP000295706">
    <property type="component" value="Unassembled WGS sequence"/>
</dbReference>
<dbReference type="CDD" id="cd06260">
    <property type="entry name" value="DUF820-like"/>
    <property type="match status" value="1"/>
</dbReference>
<dbReference type="SUPFAM" id="SSF52980">
    <property type="entry name" value="Restriction endonuclease-like"/>
    <property type="match status" value="1"/>
</dbReference>
<organism evidence="2 3">
    <name type="scientific">Arundinibacter roseus</name>
    <dbReference type="NCBI Taxonomy" id="2070510"/>
    <lineage>
        <taxon>Bacteria</taxon>
        <taxon>Pseudomonadati</taxon>
        <taxon>Bacteroidota</taxon>
        <taxon>Cytophagia</taxon>
        <taxon>Cytophagales</taxon>
        <taxon>Spirosomataceae</taxon>
        <taxon>Arundinibacter</taxon>
    </lineage>
</organism>
<dbReference type="EMBL" id="SMJU01000008">
    <property type="protein sequence ID" value="TDB64194.1"/>
    <property type="molecule type" value="Genomic_DNA"/>
</dbReference>
<evidence type="ECO:0000313" key="2">
    <source>
        <dbReference type="EMBL" id="TDB64194.1"/>
    </source>
</evidence>
<proteinExistence type="predicted"/>
<dbReference type="PANTHER" id="PTHR34107:SF7">
    <property type="entry name" value="SLR2092 PROTEIN"/>
    <property type="match status" value="1"/>
</dbReference>
<evidence type="ECO:0000313" key="3">
    <source>
        <dbReference type="Proteomes" id="UP000295706"/>
    </source>
</evidence>
<keyword evidence="2" id="KW-0378">Hydrolase</keyword>
<keyword evidence="2" id="KW-0540">Nuclease</keyword>
<sequence>MENVFKIKTVEGLTDELFFDLCQANSELRMERDQHGTIIVMSPTGANTGNYNLGISAKIWLWNEESQLGYTFDSSAGFTLPNSAVRSPDLSWVAKERWERISETERDKFAPLCPDFVVEVRSKTDRLPELKAKMEEYRANGCRLGWLIDRQEKAVHIYRTEGAPEIRKGEPAELSGEDVLPGLVMKIVY</sequence>
<keyword evidence="2" id="KW-0255">Endonuclease</keyword>
<dbReference type="Gene3D" id="3.90.1570.10">
    <property type="entry name" value="tt1808, chain A"/>
    <property type="match status" value="1"/>
</dbReference>
<evidence type="ECO:0000259" key="1">
    <source>
        <dbReference type="Pfam" id="PF05685"/>
    </source>
</evidence>
<comment type="caution">
    <text evidence="2">The sequence shown here is derived from an EMBL/GenBank/DDBJ whole genome shotgun (WGS) entry which is preliminary data.</text>
</comment>
<accession>A0A4R4K8W7</accession>
<dbReference type="Pfam" id="PF05685">
    <property type="entry name" value="Uma2"/>
    <property type="match status" value="1"/>
</dbReference>